<proteinExistence type="predicted"/>
<dbReference type="RefSeq" id="WP_346758683.1">
    <property type="nucleotide sequence ID" value="NZ_JAUJEB010000003.1"/>
</dbReference>
<evidence type="ECO:0000313" key="2">
    <source>
        <dbReference type="Proteomes" id="UP001172083"/>
    </source>
</evidence>
<comment type="caution">
    <text evidence="1">The sequence shown here is derived from an EMBL/GenBank/DDBJ whole genome shotgun (WGS) entry which is preliminary data.</text>
</comment>
<reference evidence="1" key="1">
    <citation type="submission" date="2023-06" db="EMBL/GenBank/DDBJ databases">
        <title>Genomic of Agaribacillus aureum.</title>
        <authorList>
            <person name="Wang G."/>
        </authorList>
    </citation>
    <scope>NUCLEOTIDE SEQUENCE</scope>
    <source>
        <strain evidence="1">BMA12</strain>
    </source>
</reference>
<dbReference type="EMBL" id="JAUJEB010000003">
    <property type="protein sequence ID" value="MDN5213343.1"/>
    <property type="molecule type" value="Genomic_DNA"/>
</dbReference>
<name>A0ABT8L6G2_9BACT</name>
<protein>
    <recommendedName>
        <fullName evidence="3">RHS repeat-associated core domain-containing protein</fullName>
    </recommendedName>
</protein>
<sequence length="239" mass="26545">MSYFSHLGVEYKIKKTRWHVVDPMAEFLISEGVYNYVSNNPILSNDPTGMIGKNINDNLASTFIGPDGTIIEHRDDGDDNVYLVNDPSNWNGSKDDLPVVGKENPNVDYREGEKYKYYHPNDYDPSSLLNYLNSISAVSISKIAANKANNMLDNMSANFVPLFDASGKEVIGLVPKGKGAFAYKFVRFVKGAFEFIGPAGDVVLTVYNTNQWVQVNMLIIQLGQLLAFMSLSHMAGLLD</sequence>
<accession>A0ABT8L6G2</accession>
<dbReference type="Proteomes" id="UP001172083">
    <property type="component" value="Unassembled WGS sequence"/>
</dbReference>
<gene>
    <name evidence="1" type="ORF">QQ020_14835</name>
</gene>
<organism evidence="1 2">
    <name type="scientific">Agaribacillus aureus</name>
    <dbReference type="NCBI Taxonomy" id="3051825"/>
    <lineage>
        <taxon>Bacteria</taxon>
        <taxon>Pseudomonadati</taxon>
        <taxon>Bacteroidota</taxon>
        <taxon>Cytophagia</taxon>
        <taxon>Cytophagales</taxon>
        <taxon>Splendidivirgaceae</taxon>
        <taxon>Agaribacillus</taxon>
    </lineage>
</organism>
<evidence type="ECO:0008006" key="3">
    <source>
        <dbReference type="Google" id="ProtNLM"/>
    </source>
</evidence>
<evidence type="ECO:0000313" key="1">
    <source>
        <dbReference type="EMBL" id="MDN5213343.1"/>
    </source>
</evidence>
<keyword evidence="2" id="KW-1185">Reference proteome</keyword>